<dbReference type="PANTHER" id="PTHR30532:SF1">
    <property type="entry name" value="IRON(3+)-HYDROXAMATE-BINDING PROTEIN FHUD"/>
    <property type="match status" value="1"/>
</dbReference>
<keyword evidence="4" id="KW-0732">Signal</keyword>
<dbReference type="PROSITE" id="PS01124">
    <property type="entry name" value="HTH_ARAC_FAMILY_2"/>
    <property type="match status" value="1"/>
</dbReference>
<evidence type="ECO:0000256" key="4">
    <source>
        <dbReference type="ARBA" id="ARBA00022729"/>
    </source>
</evidence>
<dbReference type="InterPro" id="IPR051313">
    <property type="entry name" value="Bact_iron-sidero_bind"/>
</dbReference>
<dbReference type="PROSITE" id="PS50983">
    <property type="entry name" value="FE_B12_PBP"/>
    <property type="match status" value="1"/>
</dbReference>
<dbReference type="InterPro" id="IPR002491">
    <property type="entry name" value="ABC_transptr_periplasmic_BD"/>
</dbReference>
<organism evidence="9 10">
    <name type="scientific">Cohnella cellulosilytica</name>
    <dbReference type="NCBI Taxonomy" id="986710"/>
    <lineage>
        <taxon>Bacteria</taxon>
        <taxon>Bacillati</taxon>
        <taxon>Bacillota</taxon>
        <taxon>Bacilli</taxon>
        <taxon>Bacillales</taxon>
        <taxon>Paenibacillaceae</taxon>
        <taxon>Cohnella</taxon>
    </lineage>
</organism>
<dbReference type="Pfam" id="PF12833">
    <property type="entry name" value="HTH_18"/>
    <property type="match status" value="1"/>
</dbReference>
<dbReference type="RefSeq" id="WP_378107425.1">
    <property type="nucleotide sequence ID" value="NZ_JBHSUP010000026.1"/>
</dbReference>
<dbReference type="SMART" id="SM00342">
    <property type="entry name" value="HTH_ARAC"/>
    <property type="match status" value="1"/>
</dbReference>
<evidence type="ECO:0000259" key="7">
    <source>
        <dbReference type="PROSITE" id="PS01124"/>
    </source>
</evidence>
<evidence type="ECO:0000313" key="10">
    <source>
        <dbReference type="Proteomes" id="UP001596378"/>
    </source>
</evidence>
<evidence type="ECO:0000256" key="1">
    <source>
        <dbReference type="ARBA" id="ARBA00004196"/>
    </source>
</evidence>
<keyword evidence="3" id="KW-0813">Transport</keyword>
<feature type="domain" description="HTH araC/xylS-type" evidence="7">
    <location>
        <begin position="1"/>
        <end position="93"/>
    </location>
</feature>
<comment type="caution">
    <text evidence="9">The sequence shown here is derived from an EMBL/GenBank/DDBJ whole genome shotgun (WGS) entry which is preliminary data.</text>
</comment>
<comment type="subcellular location">
    <subcellularLocation>
        <location evidence="1">Cell envelope</location>
    </subcellularLocation>
</comment>
<evidence type="ECO:0000256" key="3">
    <source>
        <dbReference type="ARBA" id="ARBA00022448"/>
    </source>
</evidence>
<dbReference type="SUPFAM" id="SSF53807">
    <property type="entry name" value="Helical backbone' metal receptor"/>
    <property type="match status" value="1"/>
</dbReference>
<dbReference type="InterPro" id="IPR018060">
    <property type="entry name" value="HTH_AraC"/>
</dbReference>
<keyword evidence="5" id="KW-0805">Transcription regulation</keyword>
<dbReference type="Gene3D" id="1.10.10.60">
    <property type="entry name" value="Homeodomain-like"/>
    <property type="match status" value="2"/>
</dbReference>
<sequence length="362" mass="41514">MQEHYNEALTRKQLAQIAGLSPWHYSRKFNEYRGMPPLEFLARYRMYRAQELLLLTSATMQHIAWQVGFEDVHYFSRRFKQLTGVSPRNCGLHPTSRRIVALTPLCADMLIRFGTIPHAVAATPLLLTERQLRQLEEHRIKLLPSPQFHLDTELIARTQPDLIIGAFITEEVRMRLRAIAPIISVDHSDAELLIQQLAALFDKEAEGRSLLAQMQREREAARSKLSPLLQSRATVMALRVEPFGYRYLGGYAKGISELLYRNLGLSLPEPLKAGEAWFNPCSLELLTQANPDYLFVEKRVMEHFDAEAKMNELKQSPGWQRLKAVRLNRVFYVDTRQWVEGYGADGQKMLLDQIVAALTASV</sequence>
<proteinExistence type="inferred from homology"/>
<dbReference type="SUPFAM" id="SSF46689">
    <property type="entry name" value="Homeodomain-like"/>
    <property type="match status" value="2"/>
</dbReference>
<dbReference type="Gene3D" id="3.40.50.1980">
    <property type="entry name" value="Nitrogenase molybdenum iron protein domain"/>
    <property type="match status" value="2"/>
</dbReference>
<protein>
    <submittedName>
        <fullName evidence="9">Helix-turn-helix domain-containing protein</fullName>
    </submittedName>
</protein>
<reference evidence="10" key="1">
    <citation type="journal article" date="2019" name="Int. J. Syst. Evol. Microbiol.">
        <title>The Global Catalogue of Microorganisms (GCM) 10K type strain sequencing project: providing services to taxonomists for standard genome sequencing and annotation.</title>
        <authorList>
            <consortium name="The Broad Institute Genomics Platform"/>
            <consortium name="The Broad Institute Genome Sequencing Center for Infectious Disease"/>
            <person name="Wu L."/>
            <person name="Ma J."/>
        </authorList>
    </citation>
    <scope>NUCLEOTIDE SEQUENCE [LARGE SCALE GENOMIC DNA]</scope>
    <source>
        <strain evidence="10">KCTC 12907</strain>
    </source>
</reference>
<accession>A0ABW2FIR3</accession>
<dbReference type="PANTHER" id="PTHR30532">
    <property type="entry name" value="IRON III DICITRATE-BINDING PERIPLASMIC PROTEIN"/>
    <property type="match status" value="1"/>
</dbReference>
<evidence type="ECO:0000256" key="5">
    <source>
        <dbReference type="ARBA" id="ARBA00023015"/>
    </source>
</evidence>
<dbReference type="Proteomes" id="UP001596378">
    <property type="component" value="Unassembled WGS sequence"/>
</dbReference>
<dbReference type="InterPro" id="IPR009057">
    <property type="entry name" value="Homeodomain-like_sf"/>
</dbReference>
<name>A0ABW2FIR3_9BACL</name>
<evidence type="ECO:0000259" key="8">
    <source>
        <dbReference type="PROSITE" id="PS50983"/>
    </source>
</evidence>
<comment type="similarity">
    <text evidence="2">Belongs to the bacterial solute-binding protein 8 family.</text>
</comment>
<gene>
    <name evidence="9" type="ORF">ACFQMJ_31320</name>
</gene>
<feature type="domain" description="Fe/B12 periplasmic-binding" evidence="8">
    <location>
        <begin position="98"/>
        <end position="362"/>
    </location>
</feature>
<keyword evidence="10" id="KW-1185">Reference proteome</keyword>
<evidence type="ECO:0000313" key="9">
    <source>
        <dbReference type="EMBL" id="MFC7153052.1"/>
    </source>
</evidence>
<evidence type="ECO:0000256" key="6">
    <source>
        <dbReference type="ARBA" id="ARBA00023163"/>
    </source>
</evidence>
<dbReference type="EMBL" id="JBHTAI010000029">
    <property type="protein sequence ID" value="MFC7153052.1"/>
    <property type="molecule type" value="Genomic_DNA"/>
</dbReference>
<dbReference type="Pfam" id="PF01497">
    <property type="entry name" value="Peripla_BP_2"/>
    <property type="match status" value="1"/>
</dbReference>
<evidence type="ECO:0000256" key="2">
    <source>
        <dbReference type="ARBA" id="ARBA00008814"/>
    </source>
</evidence>
<keyword evidence="6" id="KW-0804">Transcription</keyword>